<evidence type="ECO:0000313" key="9">
    <source>
        <dbReference type="EMBL" id="MCW0484313.1"/>
    </source>
</evidence>
<evidence type="ECO:0000256" key="5">
    <source>
        <dbReference type="ARBA" id="ARBA00023136"/>
    </source>
</evidence>
<keyword evidence="4 6" id="KW-1133">Transmembrane helix</keyword>
<feature type="chain" id="PRO_5041304698" evidence="7">
    <location>
        <begin position="27"/>
        <end position="294"/>
    </location>
</feature>
<name>A0AA41YCX0_9BACT</name>
<comment type="caution">
    <text evidence="9">The sequence shown here is derived from an EMBL/GenBank/DDBJ whole genome shotgun (WGS) entry which is preliminary data.</text>
</comment>
<keyword evidence="3 6" id="KW-0812">Transmembrane</keyword>
<proteinExistence type="predicted"/>
<evidence type="ECO:0000259" key="8">
    <source>
        <dbReference type="PROSITE" id="PS51841"/>
    </source>
</evidence>
<dbReference type="GO" id="GO:0015081">
    <property type="term" value="F:sodium ion transmembrane transporter activity"/>
    <property type="evidence" value="ECO:0007669"/>
    <property type="project" value="InterPro"/>
</dbReference>
<evidence type="ECO:0000256" key="4">
    <source>
        <dbReference type="ARBA" id="ARBA00022989"/>
    </source>
</evidence>
<keyword evidence="7" id="KW-0732">Signal</keyword>
<comment type="subcellular location">
    <subcellularLocation>
        <location evidence="1">Cell membrane</location>
    </subcellularLocation>
</comment>
<feature type="signal peptide" evidence="7">
    <location>
        <begin position="1"/>
        <end position="26"/>
    </location>
</feature>
<dbReference type="RefSeq" id="WP_282592906.1">
    <property type="nucleotide sequence ID" value="NZ_JAPAAF010000034.1"/>
</dbReference>
<keyword evidence="10" id="KW-1185">Reference proteome</keyword>
<feature type="domain" description="LTD" evidence="8">
    <location>
        <begin position="23"/>
        <end position="153"/>
    </location>
</feature>
<gene>
    <name evidence="9" type="ORF">N2K84_16350</name>
</gene>
<dbReference type="InterPro" id="IPR036415">
    <property type="entry name" value="Lamin_tail_dom_sf"/>
</dbReference>
<sequence>MQKRIKQLFAGIVVLLLVVAGHSLNAQNASDLRFNEVLVFNESNYVDEYGERSGWIEITNSSYSSINIGGCFITDDLNNPTKYWIPTGTPETAMAPRGFIVFFADNHPSRGIFHLNFSLDNGKTIALFDANGRTMLDKLEIGSGHQPDISYARLSPESNEWEFKEKTTPGSNNDHSRKVSSGEKFVEMDPIGFGMTLVAMFVVFSALALLYVFYKLVGRQFTRTRKAKPKVGEAAVVPSEVEISGELNAAIAMALYLYQTEMHDFENTVLTMKKVSRTYSPWSSKIYTLRKTPR</sequence>
<evidence type="ECO:0000256" key="7">
    <source>
        <dbReference type="SAM" id="SignalP"/>
    </source>
</evidence>
<dbReference type="Proteomes" id="UP001163821">
    <property type="component" value="Unassembled WGS sequence"/>
</dbReference>
<dbReference type="SUPFAM" id="SSF74853">
    <property type="entry name" value="Lamin A/C globular tail domain"/>
    <property type="match status" value="1"/>
</dbReference>
<accession>A0AA41YCX0</accession>
<dbReference type="Pfam" id="PF00932">
    <property type="entry name" value="LTD"/>
    <property type="match status" value="1"/>
</dbReference>
<dbReference type="Pfam" id="PF04277">
    <property type="entry name" value="OAD_gamma"/>
    <property type="match status" value="1"/>
</dbReference>
<dbReference type="EMBL" id="JAPAAF010000034">
    <property type="protein sequence ID" value="MCW0484313.1"/>
    <property type="molecule type" value="Genomic_DNA"/>
</dbReference>
<evidence type="ECO:0000256" key="2">
    <source>
        <dbReference type="ARBA" id="ARBA00022475"/>
    </source>
</evidence>
<evidence type="ECO:0000256" key="3">
    <source>
        <dbReference type="ARBA" id="ARBA00022692"/>
    </source>
</evidence>
<organism evidence="9 10">
    <name type="scientific">Gaoshiqia sediminis</name>
    <dbReference type="NCBI Taxonomy" id="2986998"/>
    <lineage>
        <taxon>Bacteria</taxon>
        <taxon>Pseudomonadati</taxon>
        <taxon>Bacteroidota</taxon>
        <taxon>Bacteroidia</taxon>
        <taxon>Marinilabiliales</taxon>
        <taxon>Prolixibacteraceae</taxon>
        <taxon>Gaoshiqia</taxon>
    </lineage>
</organism>
<dbReference type="GO" id="GO:0036376">
    <property type="term" value="P:sodium ion export across plasma membrane"/>
    <property type="evidence" value="ECO:0007669"/>
    <property type="project" value="InterPro"/>
</dbReference>
<dbReference type="InterPro" id="IPR005899">
    <property type="entry name" value="Na_pump_deCOase"/>
</dbReference>
<dbReference type="PROSITE" id="PS51841">
    <property type="entry name" value="LTD"/>
    <property type="match status" value="1"/>
</dbReference>
<dbReference type="AlphaFoldDB" id="A0AA41YCX0"/>
<protein>
    <submittedName>
        <fullName evidence="9">OadG family transporter subunit</fullName>
    </submittedName>
</protein>
<evidence type="ECO:0000256" key="1">
    <source>
        <dbReference type="ARBA" id="ARBA00004236"/>
    </source>
</evidence>
<evidence type="ECO:0000256" key="6">
    <source>
        <dbReference type="SAM" id="Phobius"/>
    </source>
</evidence>
<feature type="transmembrane region" description="Helical" evidence="6">
    <location>
        <begin position="191"/>
        <end position="214"/>
    </location>
</feature>
<evidence type="ECO:0000313" key="10">
    <source>
        <dbReference type="Proteomes" id="UP001163821"/>
    </source>
</evidence>
<dbReference type="GO" id="GO:0005886">
    <property type="term" value="C:plasma membrane"/>
    <property type="evidence" value="ECO:0007669"/>
    <property type="project" value="UniProtKB-SubCell"/>
</dbReference>
<reference evidence="9" key="1">
    <citation type="submission" date="2022-10" db="EMBL/GenBank/DDBJ databases">
        <title>Gaoshiqiia sediminis gen. nov., sp. nov., isolated from coastal sediment.</title>
        <authorList>
            <person name="Yu W.X."/>
            <person name="Mu D.S."/>
            <person name="Du J.Z."/>
            <person name="Liang Y.Q."/>
        </authorList>
    </citation>
    <scope>NUCLEOTIDE SEQUENCE</scope>
    <source>
        <strain evidence="9">A06</strain>
    </source>
</reference>
<keyword evidence="5 6" id="KW-0472">Membrane</keyword>
<keyword evidence="2" id="KW-1003">Cell membrane</keyword>
<dbReference type="InterPro" id="IPR001322">
    <property type="entry name" value="Lamin_tail_dom"/>
</dbReference>